<dbReference type="InterPro" id="IPR007793">
    <property type="entry name" value="DivIVA_fam"/>
</dbReference>
<dbReference type="GO" id="GO:0008360">
    <property type="term" value="P:regulation of cell shape"/>
    <property type="evidence" value="ECO:0007669"/>
    <property type="project" value="UniProtKB-UniRule"/>
</dbReference>
<dbReference type="Proteomes" id="UP000516122">
    <property type="component" value="Chromosome"/>
</dbReference>
<sequence>MANLVYSPKDILQKEFKTKMMNGYDPIEVDEFLDNVIKDYEAYNKELLSLQEENSRLMAKLDQLSKAQPTPRVAQEVPKSAAVTNFDILKRLSNLEREVFGKKLDETPSTPVTPSAPSMTTEPANHDVDNAQTRQF</sequence>
<dbReference type="RefSeq" id="WP_002382134.1">
    <property type="nucleotide sequence ID" value="NZ_CAACYC010000002.1"/>
</dbReference>
<dbReference type="GO" id="GO:0005737">
    <property type="term" value="C:cytoplasm"/>
    <property type="evidence" value="ECO:0007669"/>
    <property type="project" value="UniProtKB-SubCell"/>
</dbReference>
<evidence type="ECO:0000256" key="6">
    <source>
        <dbReference type="HAMAP-Rule" id="MF_02011"/>
    </source>
</evidence>
<comment type="subunit">
    <text evidence="6">Forms polymers through the coiled coil domains. Interacts with PBP1, MreC and EzrA.</text>
</comment>
<dbReference type="EMBL" id="CP060804">
    <property type="protein sequence ID" value="QNP38618.1"/>
    <property type="molecule type" value="Genomic_DNA"/>
</dbReference>
<dbReference type="Pfam" id="PF05103">
    <property type="entry name" value="DivIVA"/>
    <property type="match status" value="1"/>
</dbReference>
<proteinExistence type="inferred from homology"/>
<evidence type="ECO:0000256" key="1">
    <source>
        <dbReference type="ARBA" id="ARBA00022490"/>
    </source>
</evidence>
<dbReference type="GO" id="GO:0051301">
    <property type="term" value="P:cell division"/>
    <property type="evidence" value="ECO:0007669"/>
    <property type="project" value="UniProtKB-UniRule"/>
</dbReference>
<keyword evidence="5 6" id="KW-0131">Cell cycle</keyword>
<feature type="region of interest" description="Disordered" evidence="7">
    <location>
        <begin position="100"/>
        <end position="136"/>
    </location>
</feature>
<feature type="compositionally biased region" description="Low complexity" evidence="7">
    <location>
        <begin position="107"/>
        <end position="121"/>
    </location>
</feature>
<feature type="coiled-coil region" evidence="6">
    <location>
        <begin position="33"/>
        <end position="67"/>
    </location>
</feature>
<keyword evidence="3 6" id="KW-0133">Cell shape</keyword>
<comment type="subcellular location">
    <subcellularLocation>
        <location evidence="6">Cytoplasm</location>
    </subcellularLocation>
    <text evidence="6">Shuttles between the lateral wall and the division site in a cell cycle-dependent manner.</text>
</comment>
<evidence type="ECO:0000256" key="3">
    <source>
        <dbReference type="ARBA" id="ARBA00022960"/>
    </source>
</evidence>
<keyword evidence="4 6" id="KW-0175">Coiled coil</keyword>
<dbReference type="AlphaFoldDB" id="A0A7H0FRF2"/>
<keyword evidence="1 6" id="KW-0963">Cytoplasm</keyword>
<dbReference type="PANTHER" id="PTHR35794">
    <property type="entry name" value="CELL DIVISION PROTEIN DIVIVA"/>
    <property type="match status" value="1"/>
</dbReference>
<dbReference type="NCBIfam" id="TIGR03544">
    <property type="entry name" value="DivI1A_domain"/>
    <property type="match status" value="1"/>
</dbReference>
<dbReference type="InterPro" id="IPR011229">
    <property type="entry name" value="Cell_cycle_GpsB"/>
</dbReference>
<comment type="similarity">
    <text evidence="6">Belongs to the GpsB family.</text>
</comment>
<evidence type="ECO:0000256" key="2">
    <source>
        <dbReference type="ARBA" id="ARBA00022618"/>
    </source>
</evidence>
<gene>
    <name evidence="6 8" type="primary">gpsB</name>
    <name evidence="8" type="ORF">H9Q64_04780</name>
</gene>
<accession>A0A7H0FRF2</accession>
<comment type="function">
    <text evidence="6">Divisome component that associates with the complex late in its assembly, after the Z-ring is formed, and is dependent on DivIC and PBP2B for its recruitment to the divisome. Together with EzrA, is a key component of the system that regulates PBP1 localization during cell cycle progression. Its main role could be the removal of PBP1 from the cell pole after pole maturation is completed. Also contributes to the recruitment of PBP1 to the division complex. Not essential for septum formation.</text>
</comment>
<organism evidence="8 9">
    <name type="scientific">Enterococcus faecalis</name>
    <name type="common">Streptococcus faecalis</name>
    <dbReference type="NCBI Taxonomy" id="1351"/>
    <lineage>
        <taxon>Bacteria</taxon>
        <taxon>Bacillati</taxon>
        <taxon>Bacillota</taxon>
        <taxon>Bacilli</taxon>
        <taxon>Lactobacillales</taxon>
        <taxon>Enterococcaceae</taxon>
        <taxon>Enterococcus</taxon>
    </lineage>
</organism>
<evidence type="ECO:0000256" key="7">
    <source>
        <dbReference type="SAM" id="MobiDB-lite"/>
    </source>
</evidence>
<evidence type="ECO:0000256" key="5">
    <source>
        <dbReference type="ARBA" id="ARBA00023306"/>
    </source>
</evidence>
<dbReference type="NCBIfam" id="NF010725">
    <property type="entry name" value="PRK14127.1"/>
    <property type="match status" value="1"/>
</dbReference>
<dbReference type="PANTHER" id="PTHR35794:SF1">
    <property type="entry name" value="CELL CYCLE PROTEIN GPSB"/>
    <property type="match status" value="1"/>
</dbReference>
<evidence type="ECO:0000313" key="8">
    <source>
        <dbReference type="EMBL" id="QNP38618.1"/>
    </source>
</evidence>
<evidence type="ECO:0000256" key="4">
    <source>
        <dbReference type="ARBA" id="ARBA00023054"/>
    </source>
</evidence>
<protein>
    <recommendedName>
        <fullName evidence="6">Cell cycle protein GpsB</fullName>
    </recommendedName>
    <alternativeName>
        <fullName evidence="6">Guiding PBP1-shuttling protein</fullName>
    </alternativeName>
</protein>
<dbReference type="HAMAP" id="MF_02011">
    <property type="entry name" value="GpsB"/>
    <property type="match status" value="1"/>
</dbReference>
<dbReference type="Gene3D" id="6.10.250.660">
    <property type="match status" value="1"/>
</dbReference>
<dbReference type="InterPro" id="IPR019933">
    <property type="entry name" value="DivIVA_domain"/>
</dbReference>
<reference evidence="8 9" key="1">
    <citation type="submission" date="2020-08" db="EMBL/GenBank/DDBJ databases">
        <title>Enterococcus faecalis SF28073 genome assembly.</title>
        <authorList>
            <person name="Duerkop B.A."/>
            <person name="Johnson C.N."/>
        </authorList>
    </citation>
    <scope>NUCLEOTIDE SEQUENCE [LARGE SCALE GENOMIC DNA]</scope>
    <source>
        <strain evidence="8 9">SF28073</strain>
    </source>
</reference>
<name>A0A7H0FRF2_ENTFL</name>
<evidence type="ECO:0000313" key="9">
    <source>
        <dbReference type="Proteomes" id="UP000516122"/>
    </source>
</evidence>
<keyword evidence="2 6" id="KW-0132">Cell division</keyword>